<dbReference type="Pfam" id="PF00528">
    <property type="entry name" value="BPD_transp_1"/>
    <property type="match status" value="1"/>
</dbReference>
<proteinExistence type="inferred from homology"/>
<dbReference type="InterPro" id="IPR035906">
    <property type="entry name" value="MetI-like_sf"/>
</dbReference>
<evidence type="ECO:0000256" key="2">
    <source>
        <dbReference type="ARBA" id="ARBA00007069"/>
    </source>
</evidence>
<evidence type="ECO:0000256" key="7">
    <source>
        <dbReference type="ARBA" id="ARBA00023136"/>
    </source>
</evidence>
<dbReference type="PROSITE" id="PS50928">
    <property type="entry name" value="ABC_TM1"/>
    <property type="match status" value="1"/>
</dbReference>
<keyword evidence="6 8" id="KW-1133">Transmembrane helix</keyword>
<evidence type="ECO:0000256" key="5">
    <source>
        <dbReference type="ARBA" id="ARBA00022692"/>
    </source>
</evidence>
<dbReference type="AlphaFoldDB" id="A0A953IDW9"/>
<keyword evidence="4" id="KW-1003">Cell membrane</keyword>
<dbReference type="CDD" id="cd06261">
    <property type="entry name" value="TM_PBP2"/>
    <property type="match status" value="1"/>
</dbReference>
<evidence type="ECO:0000256" key="6">
    <source>
        <dbReference type="ARBA" id="ARBA00022989"/>
    </source>
</evidence>
<gene>
    <name evidence="10" type="ORF">CWE10_20300</name>
</gene>
<feature type="transmembrane region" description="Helical" evidence="8">
    <location>
        <begin position="190"/>
        <end position="209"/>
    </location>
</feature>
<dbReference type="PANTHER" id="PTHR30450:SF1">
    <property type="entry name" value="D-METHIONINE TRANSPORT SYSTEM PERMEASE PROTEIN METI-RELATED"/>
    <property type="match status" value="1"/>
</dbReference>
<protein>
    <submittedName>
        <fullName evidence="10">Methionine ABC transporter permease</fullName>
    </submittedName>
</protein>
<dbReference type="InterPro" id="IPR000515">
    <property type="entry name" value="MetI-like"/>
</dbReference>
<feature type="transmembrane region" description="Helical" evidence="8">
    <location>
        <begin position="83"/>
        <end position="105"/>
    </location>
</feature>
<keyword evidence="7 8" id="KW-0472">Membrane</keyword>
<name>A0A953IDW9_SYMTR</name>
<evidence type="ECO:0000256" key="4">
    <source>
        <dbReference type="ARBA" id="ARBA00022475"/>
    </source>
</evidence>
<dbReference type="Proteomes" id="UP000732377">
    <property type="component" value="Unassembled WGS sequence"/>
</dbReference>
<dbReference type="GO" id="GO:0048473">
    <property type="term" value="P:D-methionine transmembrane transport"/>
    <property type="evidence" value="ECO:0007669"/>
    <property type="project" value="TreeGrafter"/>
</dbReference>
<evidence type="ECO:0000313" key="10">
    <source>
        <dbReference type="EMBL" id="MBY6278441.1"/>
    </source>
</evidence>
<dbReference type="NCBIfam" id="NF008049">
    <property type="entry name" value="PRK10782.1"/>
    <property type="match status" value="1"/>
</dbReference>
<accession>A0A953IDW9</accession>
<comment type="similarity">
    <text evidence="2">Belongs to the binding-protein-dependent transport system permease family. CysTW subfamily.</text>
</comment>
<dbReference type="GO" id="GO:0005886">
    <property type="term" value="C:plasma membrane"/>
    <property type="evidence" value="ECO:0007669"/>
    <property type="project" value="UniProtKB-SubCell"/>
</dbReference>
<evidence type="ECO:0000313" key="11">
    <source>
        <dbReference type="Proteomes" id="UP000732377"/>
    </source>
</evidence>
<dbReference type="PANTHER" id="PTHR30450">
    <property type="entry name" value="ABC TRANSPORTER PERMEASE"/>
    <property type="match status" value="1"/>
</dbReference>
<dbReference type="Gene3D" id="1.10.3720.10">
    <property type="entry name" value="MetI-like"/>
    <property type="match status" value="1"/>
</dbReference>
<dbReference type="SUPFAM" id="SSF161098">
    <property type="entry name" value="MetI-like"/>
    <property type="match status" value="1"/>
</dbReference>
<evidence type="ECO:0000256" key="8">
    <source>
        <dbReference type="RuleBase" id="RU363032"/>
    </source>
</evidence>
<dbReference type="EMBL" id="PIUK01000521">
    <property type="protein sequence ID" value="MBY6278441.1"/>
    <property type="molecule type" value="Genomic_DNA"/>
</dbReference>
<feature type="transmembrane region" description="Helical" evidence="8">
    <location>
        <begin position="148"/>
        <end position="170"/>
    </location>
</feature>
<comment type="caution">
    <text evidence="10">The sequence shown here is derived from an EMBL/GenBank/DDBJ whole genome shotgun (WGS) entry which is preliminary data.</text>
</comment>
<evidence type="ECO:0000256" key="1">
    <source>
        <dbReference type="ARBA" id="ARBA00004651"/>
    </source>
</evidence>
<keyword evidence="5 8" id="KW-0812">Transmembrane</keyword>
<dbReference type="FunFam" id="1.10.3720.10:FF:000002">
    <property type="entry name" value="D-methionine ABC transporter permease MetI"/>
    <property type="match status" value="1"/>
</dbReference>
<evidence type="ECO:0000256" key="3">
    <source>
        <dbReference type="ARBA" id="ARBA00022448"/>
    </source>
</evidence>
<feature type="transmembrane region" description="Helical" evidence="8">
    <location>
        <begin position="20"/>
        <end position="42"/>
    </location>
</feature>
<feature type="domain" description="ABC transmembrane type-1" evidence="9">
    <location>
        <begin position="15"/>
        <end position="209"/>
    </location>
</feature>
<dbReference type="InterPro" id="IPR051322">
    <property type="entry name" value="AA_ABC_Transporter_Permease"/>
</dbReference>
<comment type="subcellular location">
    <subcellularLocation>
        <location evidence="1 8">Cell membrane</location>
        <topology evidence="1 8">Multi-pass membrane protein</topology>
    </subcellularLocation>
</comment>
<keyword evidence="3 8" id="KW-0813">Transport</keyword>
<evidence type="ECO:0000259" key="9">
    <source>
        <dbReference type="PROSITE" id="PS50928"/>
    </source>
</evidence>
<sequence length="219" mass="23197">MLRMSKLGPMMLEATWETLYMVGAAAFFTLLLGLPLGVLLVITAPGGLWERPALNRTLGVLVNIGRSTPFVILMVAVSPLTRAIVGVSIGTTAAIVPLVVAAVPFMGRVVEQALHEVSPGLIEAALAMGSSNWQVVTKVLLAEARPSLVRGTALMLVNVVGYSAMAGAIGGGGLGDVAVKWGYARYEHDVMYVSLVILVIMVQVMQWIGDSLANRFTHK</sequence>
<organism evidence="10 11">
    <name type="scientific">Symbiobacterium thermophilum</name>
    <dbReference type="NCBI Taxonomy" id="2734"/>
    <lineage>
        <taxon>Bacteria</taxon>
        <taxon>Bacillati</taxon>
        <taxon>Bacillota</taxon>
        <taxon>Clostridia</taxon>
        <taxon>Eubacteriales</taxon>
        <taxon>Symbiobacteriaceae</taxon>
        <taxon>Symbiobacterium</taxon>
    </lineage>
</organism>
<reference evidence="10" key="1">
    <citation type="submission" date="2017-11" db="EMBL/GenBank/DDBJ databases">
        <title>Three new genomes from thermophilic consortium.</title>
        <authorList>
            <person name="Quaggio R."/>
            <person name="Amgarten D."/>
            <person name="Setubal J.C."/>
        </authorList>
    </citation>
    <scope>NUCLEOTIDE SEQUENCE</scope>
    <source>
        <strain evidence="10">ZCTH01-B2</strain>
    </source>
</reference>